<dbReference type="EMBL" id="JAHVJA010000003">
    <property type="protein sequence ID" value="MBY6139641.1"/>
    <property type="molecule type" value="Genomic_DNA"/>
</dbReference>
<dbReference type="RefSeq" id="WP_222503269.1">
    <property type="nucleotide sequence ID" value="NZ_JAHVJA010000003.1"/>
</dbReference>
<keyword evidence="2" id="KW-1185">Reference proteome</keyword>
<organism evidence="1 2">
    <name type="scientific">Leisingera daeponensis</name>
    <dbReference type="NCBI Taxonomy" id="405746"/>
    <lineage>
        <taxon>Bacteria</taxon>
        <taxon>Pseudomonadati</taxon>
        <taxon>Pseudomonadota</taxon>
        <taxon>Alphaproteobacteria</taxon>
        <taxon>Rhodobacterales</taxon>
        <taxon>Roseobacteraceae</taxon>
        <taxon>Leisingera</taxon>
    </lineage>
</organism>
<accession>A0ABS7NHP8</accession>
<comment type="caution">
    <text evidence="1">The sequence shown here is derived from an EMBL/GenBank/DDBJ whole genome shotgun (WGS) entry which is preliminary data.</text>
</comment>
<dbReference type="Proteomes" id="UP000766629">
    <property type="component" value="Unassembled WGS sequence"/>
</dbReference>
<evidence type="ECO:0000313" key="2">
    <source>
        <dbReference type="Proteomes" id="UP000766629"/>
    </source>
</evidence>
<sequence length="103" mass="12164">MTIFRVNADRDMAEVVKKGPKRIKDKDLEKALKEFRDLDKWRSALDDLKYLSDLNVKRARTVYSICDKRLKDKGLSKDDKGELLFIRKKAYEFTMSMKKLGFV</sequence>
<gene>
    <name evidence="1" type="ORF">KUV26_09380</name>
</gene>
<protein>
    <submittedName>
        <fullName evidence="1">Uncharacterized protein</fullName>
    </submittedName>
</protein>
<name>A0ABS7NHP8_9RHOB</name>
<reference evidence="1 2" key="1">
    <citation type="submission" date="2021-06" db="EMBL/GenBank/DDBJ databases">
        <title>50 bacteria genomes isolated from Dapeng, Shenzhen, China.</title>
        <authorList>
            <person name="Zheng W."/>
            <person name="Yu S."/>
            <person name="Huang Y."/>
        </authorList>
    </citation>
    <scope>NUCLEOTIDE SEQUENCE [LARGE SCALE GENOMIC DNA]</scope>
    <source>
        <strain evidence="1 2">DP1N14-2</strain>
    </source>
</reference>
<proteinExistence type="predicted"/>
<evidence type="ECO:0000313" key="1">
    <source>
        <dbReference type="EMBL" id="MBY6139641.1"/>
    </source>
</evidence>